<feature type="transmembrane region" description="Helical" evidence="1">
    <location>
        <begin position="80"/>
        <end position="100"/>
    </location>
</feature>
<feature type="transmembrane region" description="Helical" evidence="1">
    <location>
        <begin position="164"/>
        <end position="192"/>
    </location>
</feature>
<accession>G8QL55</accession>
<evidence type="ECO:0000256" key="1">
    <source>
        <dbReference type="SAM" id="Phobius"/>
    </source>
</evidence>
<feature type="transmembrane region" description="Helical" evidence="1">
    <location>
        <begin position="7"/>
        <end position="28"/>
    </location>
</feature>
<dbReference type="AlphaFoldDB" id="G8QL55"/>
<dbReference type="eggNOG" id="ENOG502ZQKE">
    <property type="taxonomic scope" value="Bacteria"/>
</dbReference>
<name>G8QL55_AZOOP</name>
<feature type="transmembrane region" description="Helical" evidence="1">
    <location>
        <begin position="135"/>
        <end position="158"/>
    </location>
</feature>
<keyword evidence="1" id="KW-0472">Membrane</keyword>
<organism evidence="2 3">
    <name type="scientific">Azospira oryzae (strain ATCC BAA-33 / DSM 13638 / PS)</name>
    <name type="common">Dechlorosoma suillum</name>
    <dbReference type="NCBI Taxonomy" id="640081"/>
    <lineage>
        <taxon>Bacteria</taxon>
        <taxon>Pseudomonadati</taxon>
        <taxon>Pseudomonadota</taxon>
        <taxon>Betaproteobacteria</taxon>
        <taxon>Rhodocyclales</taxon>
        <taxon>Rhodocyclaceae</taxon>
        <taxon>Azospira</taxon>
    </lineage>
</organism>
<gene>
    <name evidence="2" type="ordered locus">Dsui_2352</name>
</gene>
<sequence length="234" mass="25554">MYPSARLALLLLNTWSFFTGLAAFYLYWLLSLSGAAVMADVMAGGMAADIGQLNDVGILRQLALSLLHAAVDFRQSGITLAVWGLSLLMLSSGLSLLLLFREMRRPAQPGEPETTDTGSGFVADLLQGRLPLWKAFWLVYVPEPFLASLVVNVLIGNLDGKTQVLLSMFVVPLTVGLVWTLLLSVTVLVWRCSDNTARPVWGKVARVLLVLVIAVPLLQFLIRMVPFLGLLSRS</sequence>
<evidence type="ECO:0000313" key="3">
    <source>
        <dbReference type="Proteomes" id="UP000005633"/>
    </source>
</evidence>
<feature type="transmembrane region" description="Helical" evidence="1">
    <location>
        <begin position="204"/>
        <end position="222"/>
    </location>
</feature>
<keyword evidence="1" id="KW-1133">Transmembrane helix</keyword>
<keyword evidence="1" id="KW-0812">Transmembrane</keyword>
<evidence type="ECO:0008006" key="4">
    <source>
        <dbReference type="Google" id="ProtNLM"/>
    </source>
</evidence>
<dbReference type="RefSeq" id="WP_014237406.1">
    <property type="nucleotide sequence ID" value="NC_016616.1"/>
</dbReference>
<dbReference type="HOGENOM" id="CLU_1183081_0_0_4"/>
<dbReference type="EMBL" id="CP003153">
    <property type="protein sequence ID" value="AEV26712.1"/>
    <property type="molecule type" value="Genomic_DNA"/>
</dbReference>
<proteinExistence type="predicted"/>
<dbReference type="Proteomes" id="UP000005633">
    <property type="component" value="Chromosome"/>
</dbReference>
<dbReference type="KEGG" id="dsu:Dsui_2352"/>
<protein>
    <recommendedName>
        <fullName evidence="4">Yip1 domain-containing protein</fullName>
    </recommendedName>
</protein>
<evidence type="ECO:0000313" key="2">
    <source>
        <dbReference type="EMBL" id="AEV26712.1"/>
    </source>
</evidence>
<dbReference type="STRING" id="640081.Dsui_2352"/>
<dbReference type="OrthoDB" id="9957922at2"/>
<reference evidence="2 3" key="1">
    <citation type="journal article" date="2012" name="J. Bacteriol.">
        <title>Complete genome sequence of the anaerobic perchlorate-reducing bacterium Azospira suillum strain PS.</title>
        <authorList>
            <person name="Byrne-Bailey K.G."/>
            <person name="Coates J.D."/>
        </authorList>
    </citation>
    <scope>NUCLEOTIDE SEQUENCE [LARGE SCALE GENOMIC DNA]</scope>
    <source>
        <strain evidence="3">ATCC BAA-33 / DSM 13638 / PS</strain>
    </source>
</reference>